<dbReference type="PROSITE" id="PS51545">
    <property type="entry name" value="PIK_HELICAL"/>
    <property type="match status" value="1"/>
</dbReference>
<dbReference type="PANTHER" id="PTHR10048:SF15">
    <property type="entry name" value="PHOSPHATIDYLINOSITOL 4-KINASE ALPHA"/>
    <property type="match status" value="1"/>
</dbReference>
<dbReference type="SUPFAM" id="SSF56112">
    <property type="entry name" value="Protein kinase-like (PK-like)"/>
    <property type="match status" value="1"/>
</dbReference>
<dbReference type="Gene3D" id="1.25.40.70">
    <property type="entry name" value="Phosphatidylinositol 3-kinase, accessory domain (PIK)"/>
    <property type="match status" value="1"/>
</dbReference>
<dbReference type="PANTHER" id="PTHR10048">
    <property type="entry name" value="PHOSPHATIDYLINOSITOL KINASE"/>
    <property type="match status" value="1"/>
</dbReference>
<dbReference type="GO" id="GO:0005886">
    <property type="term" value="C:plasma membrane"/>
    <property type="evidence" value="ECO:0007669"/>
    <property type="project" value="TreeGrafter"/>
</dbReference>
<dbReference type="Pfam" id="PF00613">
    <property type="entry name" value="PI3Ka"/>
    <property type="match status" value="1"/>
</dbReference>
<dbReference type="Gene3D" id="3.30.1010.10">
    <property type="entry name" value="Phosphatidylinositol 3-kinase Catalytic Subunit, Chain A, domain 4"/>
    <property type="match status" value="1"/>
</dbReference>
<dbReference type="SUPFAM" id="SSF48371">
    <property type="entry name" value="ARM repeat"/>
    <property type="match status" value="1"/>
</dbReference>
<dbReference type="GO" id="GO:0004430">
    <property type="term" value="F:1-phosphatidylinositol 4-kinase activity"/>
    <property type="evidence" value="ECO:0007669"/>
    <property type="project" value="UniProtKB-EC"/>
</dbReference>
<reference evidence="10" key="1">
    <citation type="submission" date="2021-02" db="EMBL/GenBank/DDBJ databases">
        <authorList>
            <person name="Nowell W R."/>
        </authorList>
    </citation>
    <scope>NUCLEOTIDE SEQUENCE</scope>
</reference>
<feature type="domain" description="PIK helical" evidence="9">
    <location>
        <begin position="399"/>
        <end position="576"/>
    </location>
</feature>
<evidence type="ECO:0000313" key="11">
    <source>
        <dbReference type="Proteomes" id="UP000663864"/>
    </source>
</evidence>
<evidence type="ECO:0000259" key="9">
    <source>
        <dbReference type="PROSITE" id="PS51545"/>
    </source>
</evidence>
<keyword evidence="7" id="KW-0067">ATP-binding</keyword>
<dbReference type="PROSITE" id="PS50290">
    <property type="entry name" value="PI3_4_KINASE_3"/>
    <property type="match status" value="1"/>
</dbReference>
<dbReference type="InterPro" id="IPR000403">
    <property type="entry name" value="PI3/4_kinase_cat_dom"/>
</dbReference>
<dbReference type="CDD" id="cd05167">
    <property type="entry name" value="PI4Kc_III_alpha"/>
    <property type="match status" value="1"/>
</dbReference>
<dbReference type="Gene3D" id="1.10.1070.11">
    <property type="entry name" value="Phosphatidylinositol 3-/4-kinase, catalytic domain"/>
    <property type="match status" value="1"/>
</dbReference>
<dbReference type="EC" id="2.7.1.67" evidence="3"/>
<evidence type="ECO:0000259" key="8">
    <source>
        <dbReference type="PROSITE" id="PS50290"/>
    </source>
</evidence>
<evidence type="ECO:0000256" key="1">
    <source>
        <dbReference type="ARBA" id="ARBA00001686"/>
    </source>
</evidence>
<comment type="caution">
    <text evidence="10">The sequence shown here is derived from an EMBL/GenBank/DDBJ whole genome shotgun (WGS) entry which is preliminary data.</text>
</comment>
<accession>A0A814W3A2</accession>
<protein>
    <recommendedName>
        <fullName evidence="3">1-phosphatidylinositol 4-kinase</fullName>
        <ecNumber evidence="3">2.7.1.67</ecNumber>
    </recommendedName>
</protein>
<evidence type="ECO:0000256" key="4">
    <source>
        <dbReference type="ARBA" id="ARBA00022679"/>
    </source>
</evidence>
<dbReference type="InterPro" id="IPR042236">
    <property type="entry name" value="PI3K_accessory_sf"/>
</dbReference>
<dbReference type="GO" id="GO:0046854">
    <property type="term" value="P:phosphatidylinositol phosphate biosynthetic process"/>
    <property type="evidence" value="ECO:0007669"/>
    <property type="project" value="InterPro"/>
</dbReference>
<dbReference type="Proteomes" id="UP000663864">
    <property type="component" value="Unassembled WGS sequence"/>
</dbReference>
<dbReference type="InterPro" id="IPR016024">
    <property type="entry name" value="ARM-type_fold"/>
</dbReference>
<evidence type="ECO:0000256" key="2">
    <source>
        <dbReference type="ARBA" id="ARBA00006209"/>
    </source>
</evidence>
<dbReference type="EMBL" id="CAJNOT010001422">
    <property type="protein sequence ID" value="CAF1196820.1"/>
    <property type="molecule type" value="Genomic_DNA"/>
</dbReference>
<evidence type="ECO:0000256" key="7">
    <source>
        <dbReference type="ARBA" id="ARBA00022840"/>
    </source>
</evidence>
<proteinExistence type="inferred from homology"/>
<feature type="domain" description="PI3K/PI4K catalytic" evidence="8">
    <location>
        <begin position="649"/>
        <end position="937"/>
    </location>
</feature>
<name>A0A814W3A2_9BILA</name>
<sequence>MEFDHRQLLSLLDDLMKPISTVKISSEDEEQQKILTINLIFSNAIDHFLEISKSIGLIIPLNQDEHVYYRYIQIHINLIEKILSYEQKNISLHLPLFSIQDESILSRSLSFIILLGLVIHFDDGIFISIENYLKYSNTSIHLLKLKTLLTHHNRMYNINQILNFLMKSIINSNKNSFLIQRLCSNYLLELILSHLQLLYSPNLKYCSENFSLKNLQENLNYLQENFSNLFIQQILLLNRLLSTTINSPLWLKNHCGNILTSILINSNNHGIQQILETIFESTLPNDRLYISIGKIFSTCPKQLKPDEYIQCIKYQFIELIHNKRTSAKNTDRSNDAQILSRDLLKKRNLLLTLLAYEIERLETFHNPLGRPELQFDQDTQSTYTNWKLYDMNGITNKAWHEYGRLAWFISPDLAISLYYTVPKESLRLEIQRLVRSYPLQVRHIPEALSIFTLTSDNDRQCETSHILTWSPINPVAALSYFASARLNQVANSYTIQFASRMLYTTKSEALILYIPQLVQAVRYDEMGFVRCLILALSKKSNLLAHQLIWNIRTNTYKNEDTPDQEMQAKLEPIARQIEIDFTHDARNFYERVFAFSNRLTKVSDTIKSYPKGNSRKEACLQELRTIGSEVPPGVYLPSNPEAIVISLIPESGAPMQSAAKAPYRATFRVQTVGIEQVERCADPDYELMQDFSNQYSQMAIFKVGDDVRQDILALQLMRLFQNIFEQEGLELYLYTYRVIATSPGCGVIECVPNSRSREDIGRNTEVGLFEYFRHVYGKDDSIKFQKARRNFVMSMAAYSIALFMLQIKDRHNGNIMIDDEGHIVHIDFGFMFESSPGGNMRFEPDIKLTAEMILIMGDLTAPAFQWFKELCIKGYLALRPYRHHFITLVALMLDTGLPCFRGHTLEQLNARLKPDTSEADAARYMHEVINRCAHSLRTRLYDYIQYQQNSIPY</sequence>
<dbReference type="AlphaFoldDB" id="A0A814W3A2"/>
<dbReference type="InterPro" id="IPR015433">
    <property type="entry name" value="PI3/4_kinase"/>
</dbReference>
<dbReference type="InterPro" id="IPR001263">
    <property type="entry name" value="PI3K_accessory_dom"/>
</dbReference>
<dbReference type="GO" id="GO:0048015">
    <property type="term" value="P:phosphatidylinositol-mediated signaling"/>
    <property type="evidence" value="ECO:0007669"/>
    <property type="project" value="TreeGrafter"/>
</dbReference>
<gene>
    <name evidence="10" type="ORF">ZHD862_LOCUS22621</name>
</gene>
<dbReference type="GO" id="GO:0005524">
    <property type="term" value="F:ATP binding"/>
    <property type="evidence" value="ECO:0007669"/>
    <property type="project" value="UniProtKB-KW"/>
</dbReference>
<evidence type="ECO:0000313" key="10">
    <source>
        <dbReference type="EMBL" id="CAF1196820.1"/>
    </source>
</evidence>
<evidence type="ECO:0000256" key="3">
    <source>
        <dbReference type="ARBA" id="ARBA00012169"/>
    </source>
</evidence>
<organism evidence="10 11">
    <name type="scientific">Rotaria sordida</name>
    <dbReference type="NCBI Taxonomy" id="392033"/>
    <lineage>
        <taxon>Eukaryota</taxon>
        <taxon>Metazoa</taxon>
        <taxon>Spiralia</taxon>
        <taxon>Gnathifera</taxon>
        <taxon>Rotifera</taxon>
        <taxon>Eurotatoria</taxon>
        <taxon>Bdelloidea</taxon>
        <taxon>Philodinida</taxon>
        <taxon>Philodinidae</taxon>
        <taxon>Rotaria</taxon>
    </lineage>
</organism>
<dbReference type="SMART" id="SM00146">
    <property type="entry name" value="PI3Kc"/>
    <property type="match status" value="1"/>
</dbReference>
<evidence type="ECO:0000256" key="6">
    <source>
        <dbReference type="ARBA" id="ARBA00022777"/>
    </source>
</evidence>
<dbReference type="FunFam" id="1.10.1070.11:FF:000005">
    <property type="entry name" value="Phosphatidylinositol 4-kinase, catalytic, alpha"/>
    <property type="match status" value="1"/>
</dbReference>
<comment type="similarity">
    <text evidence="2">Belongs to the PI3/PI4-kinase family. Type III PI4K subfamily.</text>
</comment>
<dbReference type="InterPro" id="IPR036940">
    <property type="entry name" value="PI3/4_kinase_cat_sf"/>
</dbReference>
<evidence type="ECO:0000256" key="5">
    <source>
        <dbReference type="ARBA" id="ARBA00022741"/>
    </source>
</evidence>
<keyword evidence="4" id="KW-0808">Transferase</keyword>
<dbReference type="PROSITE" id="PS00916">
    <property type="entry name" value="PI3_4_KINASE_2"/>
    <property type="match status" value="1"/>
</dbReference>
<dbReference type="FunFam" id="3.30.1010.10:FF:000014">
    <property type="entry name" value="Phosphatidylinositol 4-kinase STT4"/>
    <property type="match status" value="1"/>
</dbReference>
<dbReference type="InterPro" id="IPR018936">
    <property type="entry name" value="PI3/4_kinase_CS"/>
</dbReference>
<dbReference type="InterPro" id="IPR011009">
    <property type="entry name" value="Kinase-like_dom_sf"/>
</dbReference>
<dbReference type="Pfam" id="PF00454">
    <property type="entry name" value="PI3_PI4_kinase"/>
    <property type="match status" value="1"/>
</dbReference>
<keyword evidence="6" id="KW-0418">Kinase</keyword>
<dbReference type="GO" id="GO:0005737">
    <property type="term" value="C:cytoplasm"/>
    <property type="evidence" value="ECO:0007669"/>
    <property type="project" value="TreeGrafter"/>
</dbReference>
<dbReference type="SMART" id="SM00145">
    <property type="entry name" value="PI3Ka"/>
    <property type="match status" value="1"/>
</dbReference>
<keyword evidence="5" id="KW-0547">Nucleotide-binding</keyword>
<comment type="catalytic activity">
    <reaction evidence="1">
        <text>a 1,2-diacyl-sn-glycero-3-phospho-(1D-myo-inositol) + ATP = a 1,2-diacyl-sn-glycero-3-phospho-(1D-myo-inositol 4-phosphate) + ADP + H(+)</text>
        <dbReference type="Rhea" id="RHEA:19877"/>
        <dbReference type="ChEBI" id="CHEBI:15378"/>
        <dbReference type="ChEBI" id="CHEBI:30616"/>
        <dbReference type="ChEBI" id="CHEBI:57880"/>
        <dbReference type="ChEBI" id="CHEBI:58178"/>
        <dbReference type="ChEBI" id="CHEBI:456216"/>
        <dbReference type="EC" id="2.7.1.67"/>
    </reaction>
</comment>
<dbReference type="PROSITE" id="PS00915">
    <property type="entry name" value="PI3_4_KINASE_1"/>
    <property type="match status" value="1"/>
</dbReference>